<evidence type="ECO:0000313" key="2">
    <source>
        <dbReference type="Proteomes" id="UP001153269"/>
    </source>
</evidence>
<dbReference type="Proteomes" id="UP001153269">
    <property type="component" value="Unassembled WGS sequence"/>
</dbReference>
<sequence length="113" mass="12632">MVLRPLGYRLPARLPARPAVSAALNHSSFWLQLQGRTPFNANQCHAAEMPHTEPVIGPEKTVPLSLGQEAEIQVNIPTLPSLQINKIQDWFCSIFCRRSAIRLRQQLACGYKG</sequence>
<dbReference type="AlphaFoldDB" id="A0A9N7VCY0"/>
<protein>
    <submittedName>
        <fullName evidence="1">Uncharacterized protein</fullName>
    </submittedName>
</protein>
<keyword evidence="2" id="KW-1185">Reference proteome</keyword>
<organism evidence="1 2">
    <name type="scientific">Pleuronectes platessa</name>
    <name type="common">European plaice</name>
    <dbReference type="NCBI Taxonomy" id="8262"/>
    <lineage>
        <taxon>Eukaryota</taxon>
        <taxon>Metazoa</taxon>
        <taxon>Chordata</taxon>
        <taxon>Craniata</taxon>
        <taxon>Vertebrata</taxon>
        <taxon>Euteleostomi</taxon>
        <taxon>Actinopterygii</taxon>
        <taxon>Neopterygii</taxon>
        <taxon>Teleostei</taxon>
        <taxon>Neoteleostei</taxon>
        <taxon>Acanthomorphata</taxon>
        <taxon>Carangaria</taxon>
        <taxon>Pleuronectiformes</taxon>
        <taxon>Pleuronectoidei</taxon>
        <taxon>Pleuronectidae</taxon>
        <taxon>Pleuronectes</taxon>
    </lineage>
</organism>
<name>A0A9N7VCY0_PLEPL</name>
<dbReference type="EMBL" id="CADEAL010004039">
    <property type="protein sequence ID" value="CAB1450066.1"/>
    <property type="molecule type" value="Genomic_DNA"/>
</dbReference>
<evidence type="ECO:0000313" key="1">
    <source>
        <dbReference type="EMBL" id="CAB1450066.1"/>
    </source>
</evidence>
<accession>A0A9N7VCY0</accession>
<reference evidence="1" key="1">
    <citation type="submission" date="2020-03" db="EMBL/GenBank/DDBJ databases">
        <authorList>
            <person name="Weist P."/>
        </authorList>
    </citation>
    <scope>NUCLEOTIDE SEQUENCE</scope>
</reference>
<comment type="caution">
    <text evidence="1">The sequence shown here is derived from an EMBL/GenBank/DDBJ whole genome shotgun (WGS) entry which is preliminary data.</text>
</comment>
<proteinExistence type="predicted"/>
<gene>
    <name evidence="1" type="ORF">PLEPLA_LOCUS37755</name>
</gene>